<dbReference type="AlphaFoldDB" id="A0A9P6A4D7"/>
<gene>
    <name evidence="3" type="ORF">BDN71DRAFT_1441524</name>
</gene>
<dbReference type="Proteomes" id="UP000807025">
    <property type="component" value="Unassembled WGS sequence"/>
</dbReference>
<keyword evidence="4" id="KW-1185">Reference proteome</keyword>
<evidence type="ECO:0000256" key="1">
    <source>
        <dbReference type="SAM" id="MobiDB-lite"/>
    </source>
</evidence>
<name>A0A9P6A4D7_PLEER</name>
<accession>A0A9P6A4D7</accession>
<protein>
    <submittedName>
        <fullName evidence="3">Uncharacterized protein</fullName>
    </submittedName>
</protein>
<evidence type="ECO:0000256" key="2">
    <source>
        <dbReference type="SAM" id="SignalP"/>
    </source>
</evidence>
<organism evidence="3 4">
    <name type="scientific">Pleurotus eryngii</name>
    <name type="common">Boletus of the steppes</name>
    <dbReference type="NCBI Taxonomy" id="5323"/>
    <lineage>
        <taxon>Eukaryota</taxon>
        <taxon>Fungi</taxon>
        <taxon>Dikarya</taxon>
        <taxon>Basidiomycota</taxon>
        <taxon>Agaricomycotina</taxon>
        <taxon>Agaricomycetes</taxon>
        <taxon>Agaricomycetidae</taxon>
        <taxon>Agaricales</taxon>
        <taxon>Pleurotineae</taxon>
        <taxon>Pleurotaceae</taxon>
        <taxon>Pleurotus</taxon>
    </lineage>
</organism>
<proteinExistence type="predicted"/>
<feature type="signal peptide" evidence="2">
    <location>
        <begin position="1"/>
        <end position="19"/>
    </location>
</feature>
<dbReference type="OrthoDB" id="10522464at2759"/>
<feature type="chain" id="PRO_5040183161" evidence="2">
    <location>
        <begin position="20"/>
        <end position="164"/>
    </location>
</feature>
<evidence type="ECO:0000313" key="4">
    <source>
        <dbReference type="Proteomes" id="UP000807025"/>
    </source>
</evidence>
<feature type="region of interest" description="Disordered" evidence="1">
    <location>
        <begin position="36"/>
        <end position="55"/>
    </location>
</feature>
<reference evidence="3" key="1">
    <citation type="submission" date="2020-11" db="EMBL/GenBank/DDBJ databases">
        <authorList>
            <consortium name="DOE Joint Genome Institute"/>
            <person name="Ahrendt S."/>
            <person name="Riley R."/>
            <person name="Andreopoulos W."/>
            <person name="Labutti K."/>
            <person name="Pangilinan J."/>
            <person name="Ruiz-Duenas F.J."/>
            <person name="Barrasa J.M."/>
            <person name="Sanchez-Garcia M."/>
            <person name="Camarero S."/>
            <person name="Miyauchi S."/>
            <person name="Serrano A."/>
            <person name="Linde D."/>
            <person name="Babiker R."/>
            <person name="Drula E."/>
            <person name="Ayuso-Fernandez I."/>
            <person name="Pacheco R."/>
            <person name="Padilla G."/>
            <person name="Ferreira P."/>
            <person name="Barriuso J."/>
            <person name="Kellner H."/>
            <person name="Castanera R."/>
            <person name="Alfaro M."/>
            <person name="Ramirez L."/>
            <person name="Pisabarro A.G."/>
            <person name="Kuo A."/>
            <person name="Tritt A."/>
            <person name="Lipzen A."/>
            <person name="He G."/>
            <person name="Yan M."/>
            <person name="Ng V."/>
            <person name="Cullen D."/>
            <person name="Martin F."/>
            <person name="Rosso M.-N."/>
            <person name="Henrissat B."/>
            <person name="Hibbett D."/>
            <person name="Martinez A.T."/>
            <person name="Grigoriev I.V."/>
        </authorList>
    </citation>
    <scope>NUCLEOTIDE SEQUENCE</scope>
    <source>
        <strain evidence="3">ATCC 90797</strain>
    </source>
</reference>
<evidence type="ECO:0000313" key="3">
    <source>
        <dbReference type="EMBL" id="KAF9499895.1"/>
    </source>
</evidence>
<comment type="caution">
    <text evidence="3">The sequence shown here is derived from an EMBL/GenBank/DDBJ whole genome shotgun (WGS) entry which is preliminary data.</text>
</comment>
<dbReference type="EMBL" id="MU154530">
    <property type="protein sequence ID" value="KAF9499895.1"/>
    <property type="molecule type" value="Genomic_DNA"/>
</dbReference>
<sequence>MRTFTAFATLSFIATLALAAPHNKLIANKESNSFSGAGGDAKGGNVESSHPSDERFRGTGLMALIGGSVLQMNANNAGDGGRANSGVSGAGPGSSGAANGVEGAGVKNAYTGVGGDSTGGSVRNAPPALFELGSGKFKPYKVHYEQTLTHIYRQCWEWRRLAEW</sequence>
<keyword evidence="2" id="KW-0732">Signal</keyword>